<feature type="region of interest" description="Disordered" evidence="6">
    <location>
        <begin position="1"/>
        <end position="43"/>
    </location>
</feature>
<dbReference type="GO" id="GO:0000976">
    <property type="term" value="F:transcription cis-regulatory region binding"/>
    <property type="evidence" value="ECO:0007669"/>
    <property type="project" value="TreeGrafter"/>
</dbReference>
<reference evidence="9" key="1">
    <citation type="submission" date="2016-11" db="EMBL/GenBank/DDBJ databases">
        <authorList>
            <person name="Varghese N."/>
            <person name="Submissions S."/>
        </authorList>
    </citation>
    <scope>NUCLEOTIDE SEQUENCE [LARGE SCALE GENOMIC DNA]</scope>
    <source>
        <strain evidence="9">DSM 22363</strain>
    </source>
</reference>
<dbReference type="PANTHER" id="PTHR30055">
    <property type="entry name" value="HTH-TYPE TRANSCRIPTIONAL REGULATOR RUTR"/>
    <property type="match status" value="1"/>
</dbReference>
<keyword evidence="3 5" id="KW-0238">DNA-binding</keyword>
<keyword evidence="4" id="KW-0804">Transcription</keyword>
<evidence type="ECO:0000313" key="9">
    <source>
        <dbReference type="Proteomes" id="UP000185192"/>
    </source>
</evidence>
<sequence length="447" mass="49504">MNVFDQSSSKSGNPVPVGKNDPQSIDSAEAKPKKRGRPSKRAAKKEELINGATALFNARGISATSIAVIADVLDLARATIYYYVNNRSELVFQCYSRTCDVAAEDLATASEAESGLDRVLEYVRLSLAPDRAPVAVLSEIDSLEPDKAKIIHAANDRNIKSLKHFIEQGFDDGSIRHCNSEIVVHAIVGMLAWSQLLPNWSNEQHGAELRRRTSDAMINLLDQGISTDRSFNFRCHFSVDMFQPKLDNIFDRKESSSFKITQLLATASRLFNRNGIEATSLDEIAAVMGLTKGAVYHYLEDKNDLVSSCYERSFELYDKFIELSEQSGDNGLEAGMINAHLNIQAQTGDLAPLMPQPGFEALPKDVLDRLHRRANEQNKTVARLLDRGVEQGHMKPYETRLLTHICGGAFGWIPKWLPTDTAIQPMQMADSMCDLILFGLNAGKSPA</sequence>
<dbReference type="RefSeq" id="WP_074204337.1">
    <property type="nucleotide sequence ID" value="NZ_FSQW01000001.1"/>
</dbReference>
<feature type="DNA-binding region" description="H-T-H motif" evidence="5">
    <location>
        <begin position="65"/>
        <end position="84"/>
    </location>
</feature>
<dbReference type="InterPro" id="IPR001647">
    <property type="entry name" value="HTH_TetR"/>
</dbReference>
<dbReference type="PANTHER" id="PTHR30055:SF175">
    <property type="entry name" value="HTH-TYPE TRANSCRIPTIONAL REPRESSOR KSTR2"/>
    <property type="match status" value="1"/>
</dbReference>
<feature type="DNA-binding region" description="H-T-H motif" evidence="5">
    <location>
        <begin position="280"/>
        <end position="299"/>
    </location>
</feature>
<keyword evidence="9" id="KW-1185">Reference proteome</keyword>
<evidence type="ECO:0000256" key="2">
    <source>
        <dbReference type="ARBA" id="ARBA00023015"/>
    </source>
</evidence>
<feature type="compositionally biased region" description="Polar residues" evidence="6">
    <location>
        <begin position="1"/>
        <end position="12"/>
    </location>
</feature>
<dbReference type="InterPro" id="IPR036271">
    <property type="entry name" value="Tet_transcr_reg_TetR-rel_C_sf"/>
</dbReference>
<keyword evidence="1" id="KW-0678">Repressor</keyword>
<evidence type="ECO:0000256" key="1">
    <source>
        <dbReference type="ARBA" id="ARBA00022491"/>
    </source>
</evidence>
<evidence type="ECO:0000313" key="8">
    <source>
        <dbReference type="EMBL" id="SIN64648.1"/>
    </source>
</evidence>
<evidence type="ECO:0000256" key="5">
    <source>
        <dbReference type="PROSITE-ProRule" id="PRU00335"/>
    </source>
</evidence>
<dbReference type="InterPro" id="IPR050109">
    <property type="entry name" value="HTH-type_TetR-like_transc_reg"/>
</dbReference>
<protein>
    <submittedName>
        <fullName evidence="8">Transcriptional regulator, TetR family</fullName>
    </submittedName>
</protein>
<dbReference type="EMBL" id="FSQW01000001">
    <property type="protein sequence ID" value="SIN64648.1"/>
    <property type="molecule type" value="Genomic_DNA"/>
</dbReference>
<gene>
    <name evidence="8" type="ORF">SAMN02745824_1420</name>
</gene>
<dbReference type="InterPro" id="IPR041490">
    <property type="entry name" value="KstR2_TetR_C"/>
</dbReference>
<accession>A0A1N6D1I1</accession>
<proteinExistence type="predicted"/>
<evidence type="ECO:0000256" key="3">
    <source>
        <dbReference type="ARBA" id="ARBA00023125"/>
    </source>
</evidence>
<dbReference type="PROSITE" id="PS50977">
    <property type="entry name" value="HTH_TETR_2"/>
    <property type="match status" value="2"/>
</dbReference>
<feature type="domain" description="HTH tetR-type" evidence="7">
    <location>
        <begin position="42"/>
        <end position="102"/>
    </location>
</feature>
<evidence type="ECO:0000256" key="4">
    <source>
        <dbReference type="ARBA" id="ARBA00023163"/>
    </source>
</evidence>
<feature type="compositionally biased region" description="Basic residues" evidence="6">
    <location>
        <begin position="32"/>
        <end position="43"/>
    </location>
</feature>
<organism evidence="8 9">
    <name type="scientific">Parasphingorhabdus marina DSM 22363</name>
    <dbReference type="NCBI Taxonomy" id="1123272"/>
    <lineage>
        <taxon>Bacteria</taxon>
        <taxon>Pseudomonadati</taxon>
        <taxon>Pseudomonadota</taxon>
        <taxon>Alphaproteobacteria</taxon>
        <taxon>Sphingomonadales</taxon>
        <taxon>Sphingomonadaceae</taxon>
        <taxon>Parasphingorhabdus</taxon>
    </lineage>
</organism>
<evidence type="ECO:0000256" key="6">
    <source>
        <dbReference type="SAM" id="MobiDB-lite"/>
    </source>
</evidence>
<keyword evidence="2" id="KW-0805">Transcription regulation</keyword>
<dbReference type="InterPro" id="IPR009057">
    <property type="entry name" value="Homeodomain-like_sf"/>
</dbReference>
<dbReference type="Proteomes" id="UP000185192">
    <property type="component" value="Unassembled WGS sequence"/>
</dbReference>
<dbReference type="STRING" id="1123272.SAMN02745824_1420"/>
<feature type="domain" description="HTH tetR-type" evidence="7">
    <location>
        <begin position="257"/>
        <end position="317"/>
    </location>
</feature>
<dbReference type="AlphaFoldDB" id="A0A1N6D1I1"/>
<dbReference type="Pfam" id="PF17932">
    <property type="entry name" value="TetR_C_24"/>
    <property type="match status" value="2"/>
</dbReference>
<dbReference type="OrthoDB" id="9779746at2"/>
<dbReference type="Gene3D" id="1.10.10.60">
    <property type="entry name" value="Homeodomain-like"/>
    <property type="match status" value="2"/>
</dbReference>
<evidence type="ECO:0000259" key="7">
    <source>
        <dbReference type="PROSITE" id="PS50977"/>
    </source>
</evidence>
<dbReference type="PRINTS" id="PR00455">
    <property type="entry name" value="HTHTETR"/>
</dbReference>
<dbReference type="GO" id="GO:0003700">
    <property type="term" value="F:DNA-binding transcription factor activity"/>
    <property type="evidence" value="ECO:0007669"/>
    <property type="project" value="TreeGrafter"/>
</dbReference>
<dbReference type="Gene3D" id="1.10.357.10">
    <property type="entry name" value="Tetracycline Repressor, domain 2"/>
    <property type="match status" value="2"/>
</dbReference>
<dbReference type="Pfam" id="PF00440">
    <property type="entry name" value="TetR_N"/>
    <property type="match status" value="2"/>
</dbReference>
<dbReference type="SUPFAM" id="SSF46689">
    <property type="entry name" value="Homeodomain-like"/>
    <property type="match status" value="2"/>
</dbReference>
<name>A0A1N6D1I1_9SPHN</name>
<dbReference type="SUPFAM" id="SSF48498">
    <property type="entry name" value="Tetracyclin repressor-like, C-terminal domain"/>
    <property type="match status" value="2"/>
</dbReference>